<evidence type="ECO:0000256" key="4">
    <source>
        <dbReference type="ARBA" id="ARBA00022725"/>
    </source>
</evidence>
<dbReference type="GO" id="GO:0016020">
    <property type="term" value="C:membrane"/>
    <property type="evidence" value="ECO:0007669"/>
    <property type="project" value="UniProtKB-SubCell"/>
</dbReference>
<gene>
    <name evidence="10" type="ORF">DIATSA_LOCUS1931</name>
</gene>
<evidence type="ECO:0000256" key="7">
    <source>
        <dbReference type="ARBA" id="ARBA00023170"/>
    </source>
</evidence>
<evidence type="ECO:0000256" key="2">
    <source>
        <dbReference type="ARBA" id="ARBA00022606"/>
    </source>
</evidence>
<evidence type="ECO:0000256" key="9">
    <source>
        <dbReference type="SAM" id="Phobius"/>
    </source>
</evidence>
<sequence length="147" mass="17178">MTLLMVSGVFFYNALPWYHNYKVGALSNNLAENETIDFSVLYYYPGFKPEDHYWLVSIWNIYLSFICAVNICMVDVFLALMVFQMIGHTKVLINSLENFGIPKSQREVMMGGKMKINVGLFDEEENKIMCNKMIECINHHRLIIKYV</sequence>
<feature type="transmembrane region" description="Helical" evidence="9">
    <location>
        <begin position="61"/>
        <end position="83"/>
    </location>
</feature>
<dbReference type="Proteomes" id="UP001153714">
    <property type="component" value="Chromosome 11"/>
</dbReference>
<keyword evidence="6 9" id="KW-0472">Membrane</keyword>
<evidence type="ECO:0000256" key="8">
    <source>
        <dbReference type="ARBA" id="ARBA00023224"/>
    </source>
</evidence>
<keyword evidence="2" id="KW-0716">Sensory transduction</keyword>
<keyword evidence="4" id="KW-0552">Olfaction</keyword>
<keyword evidence="7" id="KW-0675">Receptor</keyword>
<keyword evidence="3 9" id="KW-0812">Transmembrane</keyword>
<dbReference type="OrthoDB" id="6678752at2759"/>
<keyword evidence="8" id="KW-0807">Transducer</keyword>
<dbReference type="AlphaFoldDB" id="A0A9N9W9C2"/>
<reference evidence="10" key="2">
    <citation type="submission" date="2022-10" db="EMBL/GenBank/DDBJ databases">
        <authorList>
            <consortium name="ENA_rothamsted_submissions"/>
            <consortium name="culmorum"/>
            <person name="King R."/>
        </authorList>
    </citation>
    <scope>NUCLEOTIDE SEQUENCE</scope>
</reference>
<organism evidence="10 11">
    <name type="scientific">Diatraea saccharalis</name>
    <name type="common">sugarcane borer</name>
    <dbReference type="NCBI Taxonomy" id="40085"/>
    <lineage>
        <taxon>Eukaryota</taxon>
        <taxon>Metazoa</taxon>
        <taxon>Ecdysozoa</taxon>
        <taxon>Arthropoda</taxon>
        <taxon>Hexapoda</taxon>
        <taxon>Insecta</taxon>
        <taxon>Pterygota</taxon>
        <taxon>Neoptera</taxon>
        <taxon>Endopterygota</taxon>
        <taxon>Lepidoptera</taxon>
        <taxon>Glossata</taxon>
        <taxon>Ditrysia</taxon>
        <taxon>Pyraloidea</taxon>
        <taxon>Crambidae</taxon>
        <taxon>Crambinae</taxon>
        <taxon>Diatraea</taxon>
    </lineage>
</organism>
<evidence type="ECO:0000313" key="10">
    <source>
        <dbReference type="EMBL" id="CAG9783785.1"/>
    </source>
</evidence>
<evidence type="ECO:0000256" key="6">
    <source>
        <dbReference type="ARBA" id="ARBA00023136"/>
    </source>
</evidence>
<evidence type="ECO:0008006" key="12">
    <source>
        <dbReference type="Google" id="ProtNLM"/>
    </source>
</evidence>
<keyword evidence="11" id="KW-1185">Reference proteome</keyword>
<dbReference type="EMBL" id="OU893342">
    <property type="protein sequence ID" value="CAG9783785.1"/>
    <property type="molecule type" value="Genomic_DNA"/>
</dbReference>
<reference evidence="10" key="1">
    <citation type="submission" date="2021-12" db="EMBL/GenBank/DDBJ databases">
        <authorList>
            <person name="King R."/>
        </authorList>
    </citation>
    <scope>NUCLEOTIDE SEQUENCE</scope>
</reference>
<dbReference type="GO" id="GO:0007165">
    <property type="term" value="P:signal transduction"/>
    <property type="evidence" value="ECO:0007669"/>
    <property type="project" value="UniProtKB-KW"/>
</dbReference>
<dbReference type="GO" id="GO:0005549">
    <property type="term" value="F:odorant binding"/>
    <property type="evidence" value="ECO:0007669"/>
    <property type="project" value="InterPro"/>
</dbReference>
<dbReference type="GO" id="GO:0004984">
    <property type="term" value="F:olfactory receptor activity"/>
    <property type="evidence" value="ECO:0007669"/>
    <property type="project" value="InterPro"/>
</dbReference>
<evidence type="ECO:0000313" key="11">
    <source>
        <dbReference type="Proteomes" id="UP001153714"/>
    </source>
</evidence>
<evidence type="ECO:0000256" key="5">
    <source>
        <dbReference type="ARBA" id="ARBA00022989"/>
    </source>
</evidence>
<evidence type="ECO:0000256" key="3">
    <source>
        <dbReference type="ARBA" id="ARBA00022692"/>
    </source>
</evidence>
<proteinExistence type="predicted"/>
<comment type="subcellular location">
    <subcellularLocation>
        <location evidence="1">Membrane</location>
        <topology evidence="1">Multi-pass membrane protein</topology>
    </subcellularLocation>
</comment>
<protein>
    <recommendedName>
        <fullName evidence="12">Odorant receptor</fullName>
    </recommendedName>
</protein>
<dbReference type="Pfam" id="PF02949">
    <property type="entry name" value="7tm_6"/>
    <property type="match status" value="1"/>
</dbReference>
<evidence type="ECO:0000256" key="1">
    <source>
        <dbReference type="ARBA" id="ARBA00004141"/>
    </source>
</evidence>
<accession>A0A9N9W9C2</accession>
<name>A0A9N9W9C2_9NEOP</name>
<keyword evidence="5 9" id="KW-1133">Transmembrane helix</keyword>
<dbReference type="InterPro" id="IPR004117">
    <property type="entry name" value="7tm6_olfct_rcpt"/>
</dbReference>